<keyword evidence="1" id="KW-0479">Metal-binding</keyword>
<dbReference type="GO" id="GO:0016788">
    <property type="term" value="F:hydrolase activity, acting on ester bonds"/>
    <property type="evidence" value="ECO:0007669"/>
    <property type="project" value="InterPro"/>
</dbReference>
<dbReference type="GO" id="GO:0008270">
    <property type="term" value="F:zinc ion binding"/>
    <property type="evidence" value="ECO:0007669"/>
    <property type="project" value="InterPro"/>
</dbReference>
<reference evidence="3" key="1">
    <citation type="journal article" date="2014" name="Front. Microbiol.">
        <title>High frequency of phylogenetically diverse reductive dehalogenase-homologous genes in deep subseafloor sedimentary metagenomes.</title>
        <authorList>
            <person name="Kawai M."/>
            <person name="Futagami T."/>
            <person name="Toyoda A."/>
            <person name="Takaki Y."/>
            <person name="Nishi S."/>
            <person name="Hori S."/>
            <person name="Arai W."/>
            <person name="Tsubouchi T."/>
            <person name="Morono Y."/>
            <person name="Uchiyama I."/>
            <person name="Ito T."/>
            <person name="Fujiyama A."/>
            <person name="Inagaki F."/>
            <person name="Takami H."/>
        </authorList>
    </citation>
    <scope>NUCLEOTIDE SEQUENCE</scope>
    <source>
        <strain evidence="3">Expedition CK06-06</strain>
    </source>
</reference>
<dbReference type="EMBL" id="BARU01040536">
    <property type="protein sequence ID" value="GAH78697.1"/>
    <property type="molecule type" value="Genomic_DNA"/>
</dbReference>
<dbReference type="Pfam" id="PF02126">
    <property type="entry name" value="PTE"/>
    <property type="match status" value="1"/>
</dbReference>
<gene>
    <name evidence="3" type="ORF">S03H2_62653</name>
</gene>
<evidence type="ECO:0000313" key="3">
    <source>
        <dbReference type="EMBL" id="GAH78697.1"/>
    </source>
</evidence>
<dbReference type="PROSITE" id="PS51347">
    <property type="entry name" value="PHOSPHOTRIESTERASE_2"/>
    <property type="match status" value="1"/>
</dbReference>
<sequence>MDKKLSGKAQTVLGLIDGGELGFTLPHEHLLVDLSVRFKLLDESMSIRVMSQKPVCLETLGWVRFHAFENIDNLRLDDEEMMIKEALLYKRAGGQTIVDMTNQGLACDPHALARISRATGLNIIMGSGYYTVDSSCGPKLKDRTEREIVDNIVTDIMVGTDGICAGMIGEIGADSWPLDND</sequence>
<dbReference type="InterPro" id="IPR001559">
    <property type="entry name" value="Phosphotriesterase"/>
</dbReference>
<dbReference type="InterPro" id="IPR017947">
    <property type="entry name" value="AryldialkylPase_Zn-BS"/>
</dbReference>
<proteinExistence type="predicted"/>
<dbReference type="PROSITE" id="PS01322">
    <property type="entry name" value="PHOSPHOTRIESTERASE_1"/>
    <property type="match status" value="1"/>
</dbReference>
<dbReference type="Gene3D" id="3.20.20.140">
    <property type="entry name" value="Metal-dependent hydrolases"/>
    <property type="match status" value="1"/>
</dbReference>
<dbReference type="PANTHER" id="PTHR10819">
    <property type="entry name" value="PHOSPHOTRIESTERASE-RELATED"/>
    <property type="match status" value="1"/>
</dbReference>
<keyword evidence="2" id="KW-0378">Hydrolase</keyword>
<organism evidence="3">
    <name type="scientific">marine sediment metagenome</name>
    <dbReference type="NCBI Taxonomy" id="412755"/>
    <lineage>
        <taxon>unclassified sequences</taxon>
        <taxon>metagenomes</taxon>
        <taxon>ecological metagenomes</taxon>
    </lineage>
</organism>
<feature type="non-terminal residue" evidence="3">
    <location>
        <position position="181"/>
    </location>
</feature>
<dbReference type="AlphaFoldDB" id="X1IAG9"/>
<evidence type="ECO:0000256" key="1">
    <source>
        <dbReference type="ARBA" id="ARBA00022723"/>
    </source>
</evidence>
<dbReference type="SUPFAM" id="SSF51556">
    <property type="entry name" value="Metallo-dependent hydrolases"/>
    <property type="match status" value="1"/>
</dbReference>
<protein>
    <recommendedName>
        <fullName evidence="4">Phosphotriesterase-related protein</fullName>
    </recommendedName>
</protein>
<accession>X1IAG9</accession>
<dbReference type="InterPro" id="IPR032466">
    <property type="entry name" value="Metal_Hydrolase"/>
</dbReference>
<comment type="caution">
    <text evidence="3">The sequence shown here is derived from an EMBL/GenBank/DDBJ whole genome shotgun (WGS) entry which is preliminary data.</text>
</comment>
<evidence type="ECO:0000256" key="2">
    <source>
        <dbReference type="ARBA" id="ARBA00022801"/>
    </source>
</evidence>
<name>X1IAG9_9ZZZZ</name>
<dbReference type="PANTHER" id="PTHR10819:SF3">
    <property type="entry name" value="PHOSPHOTRIESTERASE-RELATED PROTEIN"/>
    <property type="match status" value="1"/>
</dbReference>
<evidence type="ECO:0008006" key="4">
    <source>
        <dbReference type="Google" id="ProtNLM"/>
    </source>
</evidence>